<dbReference type="PROSITE" id="PS50011">
    <property type="entry name" value="PROTEIN_KINASE_DOM"/>
    <property type="match status" value="1"/>
</dbReference>
<dbReference type="Gene3D" id="3.40.50.2300">
    <property type="match status" value="1"/>
</dbReference>
<keyword evidence="5" id="KW-0547">Nucleotide-binding</keyword>
<dbReference type="Gene3D" id="3.30.70.1230">
    <property type="entry name" value="Nucleotide cyclase"/>
    <property type="match status" value="1"/>
</dbReference>
<dbReference type="Proteomes" id="UP000192578">
    <property type="component" value="Unassembled WGS sequence"/>
</dbReference>
<dbReference type="PROSITE" id="PS00452">
    <property type="entry name" value="GUANYLATE_CYCLASE_1"/>
    <property type="match status" value="1"/>
</dbReference>
<dbReference type="PANTHER" id="PTHR11920">
    <property type="entry name" value="GUANYLYL CYCLASE"/>
    <property type="match status" value="1"/>
</dbReference>
<dbReference type="SUPFAM" id="SSF56112">
    <property type="entry name" value="Protein kinase-like (PK-like)"/>
    <property type="match status" value="1"/>
</dbReference>
<evidence type="ECO:0000256" key="1">
    <source>
        <dbReference type="ARBA" id="ARBA00001436"/>
    </source>
</evidence>
<evidence type="ECO:0000259" key="14">
    <source>
        <dbReference type="PROSITE" id="PS50011"/>
    </source>
</evidence>
<dbReference type="InterPro" id="IPR001054">
    <property type="entry name" value="A/G_cyclase"/>
</dbReference>
<dbReference type="Pfam" id="PF01094">
    <property type="entry name" value="ANF_receptor"/>
    <property type="match status" value="1"/>
</dbReference>
<keyword evidence="4 13" id="KW-0812">Transmembrane</keyword>
<dbReference type="InterPro" id="IPR000719">
    <property type="entry name" value="Prot_kinase_dom"/>
</dbReference>
<evidence type="ECO:0000256" key="4">
    <source>
        <dbReference type="ARBA" id="ARBA00022692"/>
    </source>
</evidence>
<dbReference type="EMBL" id="MTYJ01000052">
    <property type="protein sequence ID" value="OQV18214.1"/>
    <property type="molecule type" value="Genomic_DNA"/>
</dbReference>
<dbReference type="SUPFAM" id="SSF55073">
    <property type="entry name" value="Nucleotide cyclase"/>
    <property type="match status" value="1"/>
</dbReference>
<dbReference type="FunFam" id="3.30.70.1230:FF:000030">
    <property type="entry name" value="Si:ch211-215j19.12"/>
    <property type="match status" value="1"/>
</dbReference>
<dbReference type="InterPro" id="IPR050401">
    <property type="entry name" value="Cyclic_nucleotide_synthase"/>
</dbReference>
<evidence type="ECO:0000256" key="10">
    <source>
        <dbReference type="ARBA" id="ARBA00023293"/>
    </source>
</evidence>
<comment type="subcellular location">
    <subcellularLocation>
        <location evidence="2">Membrane</location>
        <topology evidence="2">Single-pass type I membrane protein</topology>
    </subcellularLocation>
</comment>
<dbReference type="InterPro" id="IPR029787">
    <property type="entry name" value="Nucleotide_cyclase"/>
</dbReference>
<dbReference type="CDD" id="cd07302">
    <property type="entry name" value="CHD"/>
    <property type="match status" value="1"/>
</dbReference>
<dbReference type="InterPro" id="IPR018297">
    <property type="entry name" value="A/G_cyclase_CS"/>
</dbReference>
<dbReference type="GO" id="GO:0004383">
    <property type="term" value="F:guanylate cyclase activity"/>
    <property type="evidence" value="ECO:0007669"/>
    <property type="project" value="UniProtKB-EC"/>
</dbReference>
<protein>
    <recommendedName>
        <fullName evidence="3 12">Guanylate cyclase</fullName>
        <ecNumber evidence="3 12">4.6.1.2</ecNumber>
    </recommendedName>
</protein>
<dbReference type="GO" id="GO:0001653">
    <property type="term" value="F:peptide receptor activity"/>
    <property type="evidence" value="ECO:0007669"/>
    <property type="project" value="TreeGrafter"/>
</dbReference>
<feature type="domain" description="Guanylate cyclase" evidence="15">
    <location>
        <begin position="769"/>
        <end position="899"/>
    </location>
</feature>
<dbReference type="GO" id="GO:0004672">
    <property type="term" value="F:protein kinase activity"/>
    <property type="evidence" value="ECO:0007669"/>
    <property type="project" value="InterPro"/>
</dbReference>
<dbReference type="CDD" id="cd06352">
    <property type="entry name" value="PBP1_NPR_GC-like"/>
    <property type="match status" value="1"/>
</dbReference>
<evidence type="ECO:0000256" key="7">
    <source>
        <dbReference type="ARBA" id="ARBA00023136"/>
    </source>
</evidence>
<evidence type="ECO:0000313" key="16">
    <source>
        <dbReference type="EMBL" id="OQV18214.1"/>
    </source>
</evidence>
<dbReference type="GO" id="GO:0035556">
    <property type="term" value="P:intracellular signal transduction"/>
    <property type="evidence" value="ECO:0007669"/>
    <property type="project" value="InterPro"/>
</dbReference>
<keyword evidence="10 12" id="KW-0141">cGMP biosynthesis</keyword>
<accession>A0A1W0WSN9</accession>
<dbReference type="InterPro" id="IPR011009">
    <property type="entry name" value="Kinase-like_dom_sf"/>
</dbReference>
<dbReference type="PROSITE" id="PS50125">
    <property type="entry name" value="GUANYLATE_CYCLASE_2"/>
    <property type="match status" value="1"/>
</dbReference>
<dbReference type="InterPro" id="IPR001245">
    <property type="entry name" value="Ser-Thr/Tyr_kinase_cat_dom"/>
</dbReference>
<dbReference type="EC" id="4.6.1.2" evidence="3 12"/>
<keyword evidence="7 13" id="KW-0472">Membrane</keyword>
<evidence type="ECO:0000256" key="11">
    <source>
        <dbReference type="RuleBase" id="RU000405"/>
    </source>
</evidence>
<evidence type="ECO:0000313" key="17">
    <source>
        <dbReference type="Proteomes" id="UP000192578"/>
    </source>
</evidence>
<evidence type="ECO:0000256" key="3">
    <source>
        <dbReference type="ARBA" id="ARBA00012202"/>
    </source>
</evidence>
<dbReference type="Pfam" id="PF07714">
    <property type="entry name" value="PK_Tyr_Ser-Thr"/>
    <property type="match status" value="1"/>
</dbReference>
<dbReference type="SMART" id="SM00044">
    <property type="entry name" value="CYCc"/>
    <property type="match status" value="1"/>
</dbReference>
<dbReference type="GO" id="GO:0004016">
    <property type="term" value="F:adenylate cyclase activity"/>
    <property type="evidence" value="ECO:0007669"/>
    <property type="project" value="TreeGrafter"/>
</dbReference>
<evidence type="ECO:0000256" key="12">
    <source>
        <dbReference type="RuleBase" id="RU003431"/>
    </source>
</evidence>
<keyword evidence="6 13" id="KW-1133">Transmembrane helix</keyword>
<keyword evidence="16" id="KW-0675">Receptor</keyword>
<evidence type="ECO:0000256" key="13">
    <source>
        <dbReference type="SAM" id="Phobius"/>
    </source>
</evidence>
<sequence>MAWIGDGQAAPPTEVRVAIVLTTGSALPYDYTVLAPAIDAAFEKSLTDYNVQFSPVLCLYEGAGCDSSAAAGQTFIAANNSVDLVIGLMKNIRAAHMWYTDFPFSGKLVRESDRSQSFLVKASKTSRVFVLLMNGLLIRTFMIGAYNLGYTHGEYVFLALDTFRDDILGVNGWEQKDEYDPLAQKAYGALLVLTLRDTSKEQSYIDFVTHVEAVAANRYPLSKVKFNYYLASFYDAVLVFAQCFNETLDEGDPLGRQNINNVVDKAWNRTFAGGATGLIYISEDGDRFDDHAMYDIDGSGAFKVAAEFYGYKEVLTDNYFYDPITPFDWNSGPANLPPPNEPICGYRGEKAICDKTDEILEITLGSCAALAVVFLVISGIVYVFFHRRMEMAQLNILGMWHDIAKAQTATVNYRVSRKLKPDLGSHVSLDPRGLINHPDLIMASSSKTTTATFRGTRVILRVCETGQVSTSVILKEVKMARAITNDNVAKLAGICTGPFRVAVMYEYCSKGSIADLLATETVLLDWLFRFSLIKDLVQGLLAVTNSPLLCHGRLTSTCVFVDAHFVAKVGDYGLPSFFRRAMPSLQDGAFCATLLWTAPERLSRPFDNPTTEGDVYSLAIILSEIVMRERPFFSSGFEPEVIIAKVQKKHHNNFRPKMDANLCPPEISVMIKQCWAHNPMERPRMAQIRSIIKESEKHNTEKGSILDNLIHRMENYTLDLEAVVAEKAELFKAEKEKSDQLLYQILPRVVVDALKRGEQVQPENFDCVTVYYSDIVAFTTLSSASTPNQVVDLLNDLYTIFDNCILKYDAYKVETVGDCYVVASGVPVRNGNRHAGEICRLSLLLLEEIKVFKIRHRPNEQLRLRLGAHTGPCVSGVVGLVMPRYCLFGETITIAGKMESSSLPMRIQISEACERMLKTCGRFDTELRPDGPIVVNDKVQVTTYWLHREILPLS</sequence>
<evidence type="ECO:0000256" key="8">
    <source>
        <dbReference type="ARBA" id="ARBA00023180"/>
    </source>
</evidence>
<reference evidence="17" key="1">
    <citation type="submission" date="2017-01" db="EMBL/GenBank/DDBJ databases">
        <title>Comparative genomics of anhydrobiosis in the tardigrade Hypsibius dujardini.</title>
        <authorList>
            <person name="Yoshida Y."/>
            <person name="Koutsovoulos G."/>
            <person name="Laetsch D."/>
            <person name="Stevens L."/>
            <person name="Kumar S."/>
            <person name="Horikawa D."/>
            <person name="Ishino K."/>
            <person name="Komine S."/>
            <person name="Tomita M."/>
            <person name="Blaxter M."/>
            <person name="Arakawa K."/>
        </authorList>
    </citation>
    <scope>NUCLEOTIDE SEQUENCE [LARGE SCALE GENOMIC DNA]</scope>
    <source>
        <strain evidence="17">Z151</strain>
    </source>
</reference>
<evidence type="ECO:0000256" key="5">
    <source>
        <dbReference type="ARBA" id="ARBA00022741"/>
    </source>
</evidence>
<gene>
    <name evidence="16" type="ORF">BV898_07803</name>
</gene>
<dbReference type="OrthoDB" id="1890790at2759"/>
<comment type="caution">
    <text evidence="16">The sequence shown here is derived from an EMBL/GenBank/DDBJ whole genome shotgun (WGS) entry which is preliminary data.</text>
</comment>
<dbReference type="Pfam" id="PF00211">
    <property type="entry name" value="Guanylate_cyc"/>
    <property type="match status" value="1"/>
</dbReference>
<feature type="domain" description="Protein kinase" evidence="14">
    <location>
        <begin position="413"/>
        <end position="701"/>
    </location>
</feature>
<dbReference type="GO" id="GO:0005886">
    <property type="term" value="C:plasma membrane"/>
    <property type="evidence" value="ECO:0007669"/>
    <property type="project" value="TreeGrafter"/>
</dbReference>
<keyword evidence="8" id="KW-0325">Glycoprotein</keyword>
<keyword evidence="9 11" id="KW-0456">Lyase</keyword>
<name>A0A1W0WSN9_HYPEX</name>
<evidence type="ECO:0000256" key="6">
    <source>
        <dbReference type="ARBA" id="ARBA00022989"/>
    </source>
</evidence>
<evidence type="ECO:0000256" key="9">
    <source>
        <dbReference type="ARBA" id="ARBA00023239"/>
    </source>
</evidence>
<keyword evidence="17" id="KW-1185">Reference proteome</keyword>
<dbReference type="InterPro" id="IPR028082">
    <property type="entry name" value="Peripla_BP_I"/>
</dbReference>
<dbReference type="PANTHER" id="PTHR11920:SF501">
    <property type="entry name" value="GUANYLATE CYCLASE 32E"/>
    <property type="match status" value="1"/>
</dbReference>
<dbReference type="GO" id="GO:0005524">
    <property type="term" value="F:ATP binding"/>
    <property type="evidence" value="ECO:0007669"/>
    <property type="project" value="InterPro"/>
</dbReference>
<feature type="transmembrane region" description="Helical" evidence="13">
    <location>
        <begin position="362"/>
        <end position="385"/>
    </location>
</feature>
<proteinExistence type="inferred from homology"/>
<evidence type="ECO:0000256" key="2">
    <source>
        <dbReference type="ARBA" id="ARBA00004479"/>
    </source>
</evidence>
<comment type="similarity">
    <text evidence="11">Belongs to the adenylyl cyclase class-4/guanylyl cyclase family.</text>
</comment>
<dbReference type="InterPro" id="IPR001828">
    <property type="entry name" value="ANF_lig-bd_rcpt"/>
</dbReference>
<dbReference type="GO" id="GO:0007168">
    <property type="term" value="P:receptor guanylyl cyclase signaling pathway"/>
    <property type="evidence" value="ECO:0007669"/>
    <property type="project" value="TreeGrafter"/>
</dbReference>
<comment type="catalytic activity">
    <reaction evidence="1 12">
        <text>GTP = 3',5'-cyclic GMP + diphosphate</text>
        <dbReference type="Rhea" id="RHEA:13665"/>
        <dbReference type="ChEBI" id="CHEBI:33019"/>
        <dbReference type="ChEBI" id="CHEBI:37565"/>
        <dbReference type="ChEBI" id="CHEBI:57746"/>
        <dbReference type="EC" id="4.6.1.2"/>
    </reaction>
</comment>
<evidence type="ECO:0000259" key="15">
    <source>
        <dbReference type="PROSITE" id="PS50125"/>
    </source>
</evidence>
<organism evidence="16 17">
    <name type="scientific">Hypsibius exemplaris</name>
    <name type="common">Freshwater tardigrade</name>
    <dbReference type="NCBI Taxonomy" id="2072580"/>
    <lineage>
        <taxon>Eukaryota</taxon>
        <taxon>Metazoa</taxon>
        <taxon>Ecdysozoa</taxon>
        <taxon>Tardigrada</taxon>
        <taxon>Eutardigrada</taxon>
        <taxon>Parachela</taxon>
        <taxon>Hypsibioidea</taxon>
        <taxon>Hypsibiidae</taxon>
        <taxon>Hypsibius</taxon>
    </lineage>
</organism>
<dbReference type="AlphaFoldDB" id="A0A1W0WSN9"/>
<dbReference type="Gene3D" id="1.10.510.10">
    <property type="entry name" value="Transferase(Phosphotransferase) domain 1"/>
    <property type="match status" value="1"/>
</dbReference>
<dbReference type="SUPFAM" id="SSF53822">
    <property type="entry name" value="Periplasmic binding protein-like I"/>
    <property type="match status" value="1"/>
</dbReference>